<sequence length="298" mass="32109">MNAPNSSSDSDDKPLIELKPSSIQSHPIHQQANHVSDSESSESDNEPLVKPPSTTLQSNRPLQSNKNDSKNELLPSKPISSHPTPSESDSSEDEPILALSSSILPLSSSVPSTSPPQLIPPPQPTTKNPLPNEPIVLGDDKSTSSDSDDFPIVPPSANPPKTSINPREASANLPKPSLPPLENSTVSPLTVSAVSAVSAAPKPVCRDGTNTSSSNSSLLIPVFRSTLESQQHPLPDLAGEFDYPAVKPPPLSREVINELFPRSKMEKQGVENAVSKVVERNILTRRVRCYQLRFKPWQ</sequence>
<feature type="compositionally biased region" description="Polar residues" evidence="1">
    <location>
        <begin position="52"/>
        <end position="66"/>
    </location>
</feature>
<evidence type="ECO:0000256" key="1">
    <source>
        <dbReference type="SAM" id="MobiDB-lite"/>
    </source>
</evidence>
<proteinExistence type="predicted"/>
<feature type="compositionally biased region" description="Low complexity" evidence="1">
    <location>
        <begin position="96"/>
        <end position="112"/>
    </location>
</feature>
<evidence type="ECO:0000313" key="2">
    <source>
        <dbReference type="EMBL" id="CBK22315.2"/>
    </source>
</evidence>
<reference evidence="2" key="1">
    <citation type="submission" date="2010-02" db="EMBL/GenBank/DDBJ databases">
        <title>Sequencing and annotation of the Blastocystis hominis genome.</title>
        <authorList>
            <person name="Wincker P."/>
        </authorList>
    </citation>
    <scope>NUCLEOTIDE SEQUENCE</scope>
    <source>
        <strain evidence="2">Singapore isolate B</strain>
    </source>
</reference>
<dbReference type="InParanoid" id="D8M2M6"/>
<gene>
    <name evidence="2" type="ORF">GSBLH_T00006437001</name>
</gene>
<dbReference type="AlphaFoldDB" id="D8M2M6"/>
<dbReference type="Proteomes" id="UP000008312">
    <property type="component" value="Unassembled WGS sequence"/>
</dbReference>
<feature type="region of interest" description="Disordered" evidence="1">
    <location>
        <begin position="1"/>
        <end position="184"/>
    </location>
</feature>
<dbReference type="RefSeq" id="XP_012896363.1">
    <property type="nucleotide sequence ID" value="XM_013040909.1"/>
</dbReference>
<keyword evidence="3" id="KW-1185">Reference proteome</keyword>
<feature type="compositionally biased region" description="Polar residues" evidence="1">
    <location>
        <begin position="21"/>
        <end position="35"/>
    </location>
</feature>
<feature type="compositionally biased region" description="Pro residues" evidence="1">
    <location>
        <begin position="113"/>
        <end position="124"/>
    </location>
</feature>
<organism evidence="2">
    <name type="scientific">Blastocystis hominis</name>
    <dbReference type="NCBI Taxonomy" id="12968"/>
    <lineage>
        <taxon>Eukaryota</taxon>
        <taxon>Sar</taxon>
        <taxon>Stramenopiles</taxon>
        <taxon>Bigyra</taxon>
        <taxon>Opalozoa</taxon>
        <taxon>Opalinata</taxon>
        <taxon>Blastocystidae</taxon>
        <taxon>Blastocystis</taxon>
    </lineage>
</organism>
<protein>
    <submittedName>
        <fullName evidence="2">Uncharacterized protein</fullName>
    </submittedName>
</protein>
<name>D8M2M6_BLAHO</name>
<dbReference type="EMBL" id="FN668649">
    <property type="protein sequence ID" value="CBK22315.2"/>
    <property type="molecule type" value="Genomic_DNA"/>
</dbReference>
<evidence type="ECO:0000313" key="3">
    <source>
        <dbReference type="Proteomes" id="UP000008312"/>
    </source>
</evidence>
<accession>D8M2M6</accession>
<dbReference type="GeneID" id="24922561"/>